<dbReference type="GO" id="GO:0004252">
    <property type="term" value="F:serine-type endopeptidase activity"/>
    <property type="evidence" value="ECO:0007669"/>
    <property type="project" value="InterPro"/>
</dbReference>
<dbReference type="InterPro" id="IPR033116">
    <property type="entry name" value="TRYPSIN_SER"/>
</dbReference>
<dbReference type="PANTHER" id="PTHR24256">
    <property type="entry name" value="TRYPTASE-RELATED"/>
    <property type="match status" value="1"/>
</dbReference>
<dbReference type="InterPro" id="IPR018114">
    <property type="entry name" value="TRYPSIN_HIS"/>
</dbReference>
<dbReference type="InterPro" id="IPR001254">
    <property type="entry name" value="Trypsin_dom"/>
</dbReference>
<dbReference type="CDD" id="cd00190">
    <property type="entry name" value="Tryp_SPc"/>
    <property type="match status" value="1"/>
</dbReference>
<dbReference type="AlphaFoldDB" id="A0A2T3M6U3"/>
<dbReference type="InterPro" id="IPR009003">
    <property type="entry name" value="Peptidase_S1_PA"/>
</dbReference>
<evidence type="ECO:0000256" key="2">
    <source>
        <dbReference type="RuleBase" id="RU363034"/>
    </source>
</evidence>
<feature type="domain" description="Peptidase S1" evidence="3">
    <location>
        <begin position="34"/>
        <end position="298"/>
    </location>
</feature>
<comment type="caution">
    <text evidence="4">The sequence shown here is derived from an EMBL/GenBank/DDBJ whole genome shotgun (WGS) entry which is preliminary data.</text>
</comment>
<dbReference type="SUPFAM" id="SSF50494">
    <property type="entry name" value="Trypsin-like serine proteases"/>
    <property type="match status" value="1"/>
</dbReference>
<organism evidence="4 5">
    <name type="scientific">Photobacterium leiognathi</name>
    <dbReference type="NCBI Taxonomy" id="553611"/>
    <lineage>
        <taxon>Bacteria</taxon>
        <taxon>Pseudomonadati</taxon>
        <taxon>Pseudomonadota</taxon>
        <taxon>Gammaproteobacteria</taxon>
        <taxon>Vibrionales</taxon>
        <taxon>Vibrionaceae</taxon>
        <taxon>Photobacterium</taxon>
    </lineage>
</organism>
<dbReference type="PROSITE" id="PS00134">
    <property type="entry name" value="TRYPSIN_HIS"/>
    <property type="match status" value="1"/>
</dbReference>
<dbReference type="PROSITE" id="PS50240">
    <property type="entry name" value="TRYPSIN_DOM"/>
    <property type="match status" value="1"/>
</dbReference>
<keyword evidence="1" id="KW-1015">Disulfide bond</keyword>
<evidence type="ECO:0000256" key="1">
    <source>
        <dbReference type="ARBA" id="ARBA00023157"/>
    </source>
</evidence>
<dbReference type="OrthoDB" id="9813836at2"/>
<dbReference type="PROSITE" id="PS00135">
    <property type="entry name" value="TRYPSIN_SER"/>
    <property type="match status" value="1"/>
</dbReference>
<dbReference type="InterPro" id="IPR051487">
    <property type="entry name" value="Ser/Thr_Proteases_Immune/Dev"/>
</dbReference>
<dbReference type="Proteomes" id="UP000240410">
    <property type="component" value="Unassembled WGS sequence"/>
</dbReference>
<keyword evidence="2" id="KW-0378">Hydrolase</keyword>
<accession>A0A2T3M6U3</accession>
<sequence length="372" mass="42036">MKYHLWVGYIFLSLFLFINPYAYSSTNSQPITKAINGTDATLYAPLLLPWQAAIKQNSYDSISCGAVVISEFWLLTAAHCNPIDIDEIAIAGTSLIKDGDFSDLDQKYQFKIKQIIPHPDYNEDYFLNDITLLRVERSLYEVAQPIKIATIEEQYLADIEFESSWITYGNSPATVIASGWGDTLEFNSPTTLQVITLAGVPDNQCNGLILNDDQMVCADSNINGLIKDVCRGDSGGPLIWQNESNIMDSDKGIRLIGLTSNGQRCSIRINESENQYNQLTGQYTQVSTHREWIEQQIRLHGKKPSFSLDDNSLRPTLDTDPFSVAKDIPDNNEEIIKNTYRSGGNISLNWLFSGLIIMIWRRNLTKRYKYNS</sequence>
<keyword evidence="2 4" id="KW-0645">Protease</keyword>
<dbReference type="GO" id="GO:0006508">
    <property type="term" value="P:proteolysis"/>
    <property type="evidence" value="ECO:0007669"/>
    <property type="project" value="UniProtKB-KW"/>
</dbReference>
<dbReference type="InterPro" id="IPR043504">
    <property type="entry name" value="Peptidase_S1_PA_chymotrypsin"/>
</dbReference>
<dbReference type="SMART" id="SM00020">
    <property type="entry name" value="Tryp_SPc"/>
    <property type="match status" value="1"/>
</dbReference>
<dbReference type="EMBL" id="PYOJ01000023">
    <property type="protein sequence ID" value="PSV87768.1"/>
    <property type="molecule type" value="Genomic_DNA"/>
</dbReference>
<evidence type="ECO:0000313" key="5">
    <source>
        <dbReference type="Proteomes" id="UP000240410"/>
    </source>
</evidence>
<dbReference type="Pfam" id="PF00089">
    <property type="entry name" value="Trypsin"/>
    <property type="match status" value="1"/>
</dbReference>
<evidence type="ECO:0000313" key="4">
    <source>
        <dbReference type="EMBL" id="PSV87768.1"/>
    </source>
</evidence>
<protein>
    <submittedName>
        <fullName evidence="4">Serine protease</fullName>
    </submittedName>
</protein>
<dbReference type="RefSeq" id="WP_045069033.1">
    <property type="nucleotide sequence ID" value="NZ_JZSL01000009.1"/>
</dbReference>
<reference evidence="4 5" key="1">
    <citation type="submission" date="2018-03" db="EMBL/GenBank/DDBJ databases">
        <title>Whole genome sequencing of Histamine producing bacteria.</title>
        <authorList>
            <person name="Butler K."/>
        </authorList>
    </citation>
    <scope>NUCLEOTIDE SEQUENCE [LARGE SCALE GENOMIC DNA]</scope>
    <source>
        <strain evidence="4 5">ATCC 33979</strain>
    </source>
</reference>
<dbReference type="InterPro" id="IPR001314">
    <property type="entry name" value="Peptidase_S1A"/>
</dbReference>
<evidence type="ECO:0000259" key="3">
    <source>
        <dbReference type="PROSITE" id="PS50240"/>
    </source>
</evidence>
<keyword evidence="2" id="KW-0720">Serine protease</keyword>
<gene>
    <name evidence="4" type="ORF">CTM89_16150</name>
</gene>
<proteinExistence type="predicted"/>
<name>A0A2T3M6U3_PHOLE</name>
<dbReference type="PRINTS" id="PR00722">
    <property type="entry name" value="CHYMOTRYPSIN"/>
</dbReference>
<dbReference type="Gene3D" id="2.40.10.10">
    <property type="entry name" value="Trypsin-like serine proteases"/>
    <property type="match status" value="2"/>
</dbReference>